<protein>
    <recommendedName>
        <fullName evidence="2">SbsA Ig-like domain-containing protein</fullName>
    </recommendedName>
</protein>
<sequence length="481" mass="51127">MSSDELLPAEPGAGSGARGTSAFARRLAGSIAVLALAVGWLAFANIAQGPRLNDAQLDVQRTTVLAGQKLTLEVNQSVASLDEAGIVIEPEAAVTAEIDDRTITLTFDAPLAHATDYTVRVPGVVGAVQPTPATLEYEFTTPGTDLYTLIRRSDRGEPDVVQRKPLDGGEPETVFEAPRIQEFAHSGDLLLAVTIEDDGSNLLFVTDMRQGEPQQFGIPRGASIRDLAVSTTNPLAALVLSSPEIDGVRDFDRELIAIDLSTNGGMELLPVLGLDGEKSHVSSWMFVPGTTSVVVQDFEQSVFVVDVIAKQQPSPLGVHTELRGFVPGTTQLIVADPDRGVRFDLADGSSTTLELASADIADHVYPGPITMLDGRSRYLISLVAATVEGDRNVRSSVLAEVDDDGELREVFAPADEASLIREYCVSPNAQFVAVAQSPQAGTVDGYRENPGFTEMMTTVVEIATGRTVMSAVGGFSEWCSD</sequence>
<evidence type="ECO:0000313" key="4">
    <source>
        <dbReference type="Proteomes" id="UP000292935"/>
    </source>
</evidence>
<keyword evidence="1" id="KW-0732">Signal</keyword>
<name>A0A4Q2JIP1_9MICO</name>
<dbReference type="EMBL" id="SDPO01000003">
    <property type="protein sequence ID" value="RXZ47632.1"/>
    <property type="molecule type" value="Genomic_DNA"/>
</dbReference>
<dbReference type="Pfam" id="PF13205">
    <property type="entry name" value="Big_5"/>
    <property type="match status" value="1"/>
</dbReference>
<organism evidence="3 4">
    <name type="scientific">Agromyces fucosus</name>
    <dbReference type="NCBI Taxonomy" id="41985"/>
    <lineage>
        <taxon>Bacteria</taxon>
        <taxon>Bacillati</taxon>
        <taxon>Actinomycetota</taxon>
        <taxon>Actinomycetes</taxon>
        <taxon>Micrococcales</taxon>
        <taxon>Microbacteriaceae</taxon>
        <taxon>Agromyces</taxon>
    </lineage>
</organism>
<dbReference type="OrthoDB" id="5057864at2"/>
<accession>A0A4Q2JIP1</accession>
<dbReference type="RefSeq" id="WP_129232016.1">
    <property type="nucleotide sequence ID" value="NZ_SDPO01000003.1"/>
</dbReference>
<dbReference type="Proteomes" id="UP000292935">
    <property type="component" value="Unassembled WGS sequence"/>
</dbReference>
<evidence type="ECO:0000259" key="2">
    <source>
        <dbReference type="Pfam" id="PF13205"/>
    </source>
</evidence>
<evidence type="ECO:0000256" key="1">
    <source>
        <dbReference type="ARBA" id="ARBA00022729"/>
    </source>
</evidence>
<feature type="domain" description="SbsA Ig-like" evidence="2">
    <location>
        <begin position="68"/>
        <end position="141"/>
    </location>
</feature>
<comment type="caution">
    <text evidence="3">The sequence shown here is derived from an EMBL/GenBank/DDBJ whole genome shotgun (WGS) entry which is preliminary data.</text>
</comment>
<dbReference type="SUPFAM" id="SSF50993">
    <property type="entry name" value="Peptidase/esterase 'gauge' domain"/>
    <property type="match status" value="1"/>
</dbReference>
<gene>
    <name evidence="3" type="ORF">ESP57_13900</name>
</gene>
<proteinExistence type="predicted"/>
<keyword evidence="4" id="KW-1185">Reference proteome</keyword>
<reference evidence="3 4" key="1">
    <citation type="submission" date="2019-01" db="EMBL/GenBank/DDBJ databases">
        <authorList>
            <person name="Li J."/>
        </authorList>
    </citation>
    <scope>NUCLEOTIDE SEQUENCE [LARGE SCALE GENOMIC DNA]</scope>
    <source>
        <strain evidence="3 4">CCUG 35506</strain>
    </source>
</reference>
<dbReference type="AlphaFoldDB" id="A0A4Q2JIP1"/>
<evidence type="ECO:0000313" key="3">
    <source>
        <dbReference type="EMBL" id="RXZ47632.1"/>
    </source>
</evidence>
<dbReference type="InterPro" id="IPR032812">
    <property type="entry name" value="SbsA_Ig"/>
</dbReference>